<reference evidence="2 3" key="1">
    <citation type="journal article" date="2019" name="Int. J. Syst. Evol. Microbiol.">
        <title>Clostridium fermenticellae sp. nov., isolated from the mud in a fermentation cellar for the production of the Chinese liquor, baijiu.</title>
        <authorList>
            <person name="Xu P.X."/>
            <person name="Chai L.J."/>
            <person name="Qiu T."/>
            <person name="Zhang X.J."/>
            <person name="Lu Z.M."/>
            <person name="Xiao C."/>
            <person name="Wang S.T."/>
            <person name="Shen C.H."/>
            <person name="Shi J.S."/>
            <person name="Xu Z.H."/>
        </authorList>
    </citation>
    <scope>NUCLEOTIDE SEQUENCE [LARGE SCALE GENOMIC DNA]</scope>
    <source>
        <strain evidence="2 3">JN500901</strain>
    </source>
</reference>
<dbReference type="KEGG" id="cfer:D4Z93_09255"/>
<accession>A0A386H765</accession>
<gene>
    <name evidence="2" type="ORF">D4Z93_09255</name>
</gene>
<feature type="domain" description="6-hydroxymethylpterin diphosphokinase MptE-like" evidence="1">
    <location>
        <begin position="164"/>
        <end position="326"/>
    </location>
</feature>
<evidence type="ECO:0000313" key="3">
    <source>
        <dbReference type="Proteomes" id="UP000266301"/>
    </source>
</evidence>
<evidence type="ECO:0000259" key="1">
    <source>
        <dbReference type="Pfam" id="PF01973"/>
    </source>
</evidence>
<dbReference type="RefSeq" id="WP_119974289.1">
    <property type="nucleotide sequence ID" value="NZ_CP032416.1"/>
</dbReference>
<dbReference type="PANTHER" id="PTHR41786:SF1">
    <property type="entry name" value="6-HYDROXYMETHYLPTERIN DIPHOSPHOKINASE MPTE-LIKE DOMAIN-CONTAINING PROTEIN"/>
    <property type="match status" value="1"/>
</dbReference>
<keyword evidence="3" id="KW-1185">Reference proteome</keyword>
<name>A0A386H765_9CLOT</name>
<dbReference type="Proteomes" id="UP000266301">
    <property type="component" value="Chromosome"/>
</dbReference>
<dbReference type="OrthoDB" id="5291305at2"/>
<sequence length="413" mass="47641">MKNRNIRIEYSKDNKPIIKVANLYLHSKFYPEREAKKFADENIETFNNKDEVIVYGLGLGYHIKEILLDMPIDSKLYVFDVDTEIFDIGKKLGCYKEIVKDRRLKLNVGIENIKKLAELKDVNDILVYSPCLKVLPDKYQNIKIIFQNFVVSKNKIHELKDIMKLNYINNLKEDSFSMRKFYSDYIFRGESIIIVLSGPSLDLNLKELQSLNGHVKIFCAGSALKTLIESGITPNMICITDCGEIVKKQFVGYNNLNVPLCFLCTASRWVVANYNGPKYIFFNEENKYNDIIINTAKTVSVSLIDIAVKGGAKEIVLVGQDLAFLDNRTHTSSYKEIYNVEDVVEDNSKLYKKVKGVDGKFLNTRWEYINFKYSIERKIEENPQVRFMNCSSGAEIKGTTYIKLSNWKGSKRF</sequence>
<proteinExistence type="predicted"/>
<dbReference type="InterPro" id="IPR002826">
    <property type="entry name" value="MptE-like"/>
</dbReference>
<dbReference type="EMBL" id="CP032416">
    <property type="protein sequence ID" value="AYD41454.1"/>
    <property type="molecule type" value="Genomic_DNA"/>
</dbReference>
<dbReference type="Pfam" id="PF01973">
    <property type="entry name" value="MptE-like"/>
    <property type="match status" value="1"/>
</dbReference>
<organism evidence="2 3">
    <name type="scientific">Clostridium fermenticellae</name>
    <dbReference type="NCBI Taxonomy" id="2068654"/>
    <lineage>
        <taxon>Bacteria</taxon>
        <taxon>Bacillati</taxon>
        <taxon>Bacillota</taxon>
        <taxon>Clostridia</taxon>
        <taxon>Eubacteriales</taxon>
        <taxon>Clostridiaceae</taxon>
        <taxon>Clostridium</taxon>
    </lineage>
</organism>
<dbReference type="PANTHER" id="PTHR41786">
    <property type="entry name" value="MOTILITY ACCESSORY FACTOR MAF"/>
    <property type="match status" value="1"/>
</dbReference>
<evidence type="ECO:0000313" key="2">
    <source>
        <dbReference type="EMBL" id="AYD41454.1"/>
    </source>
</evidence>
<dbReference type="AlphaFoldDB" id="A0A386H765"/>
<protein>
    <submittedName>
        <fullName evidence="2">DUF115 domain-containing protein</fullName>
    </submittedName>
</protein>